<accession>A0ACC1HRE2</accession>
<protein>
    <submittedName>
        <fullName evidence="1">Uncharacterized protein</fullName>
    </submittedName>
</protein>
<dbReference type="Proteomes" id="UP001145114">
    <property type="component" value="Unassembled WGS sequence"/>
</dbReference>
<evidence type="ECO:0000313" key="2">
    <source>
        <dbReference type="Proteomes" id="UP001145114"/>
    </source>
</evidence>
<comment type="caution">
    <text evidence="1">The sequence shown here is derived from an EMBL/GenBank/DDBJ whole genome shotgun (WGS) entry which is preliminary data.</text>
</comment>
<gene>
    <name evidence="1" type="ORF">EV182_002671</name>
</gene>
<organism evidence="1 2">
    <name type="scientific">Spiromyces aspiralis</name>
    <dbReference type="NCBI Taxonomy" id="68401"/>
    <lineage>
        <taxon>Eukaryota</taxon>
        <taxon>Fungi</taxon>
        <taxon>Fungi incertae sedis</taxon>
        <taxon>Zoopagomycota</taxon>
        <taxon>Kickxellomycotina</taxon>
        <taxon>Kickxellomycetes</taxon>
        <taxon>Kickxellales</taxon>
        <taxon>Kickxellaceae</taxon>
        <taxon>Spiromyces</taxon>
    </lineage>
</organism>
<dbReference type="EMBL" id="JAMZIH010000581">
    <property type="protein sequence ID" value="KAJ1679130.1"/>
    <property type="molecule type" value="Genomic_DNA"/>
</dbReference>
<keyword evidence="2" id="KW-1185">Reference proteome</keyword>
<sequence length="121" mass="13196">MRFTFVALALALLITTLAVAIDFPAAFNDFVTVFKGPSFTDRLDNISRPKLVALSQTLGDGIEPDTAARLSSANRDENVVALDRLGLNLYTKLGQYPGQASDSDIYQGLAWLVTARDNLFK</sequence>
<proteinExistence type="predicted"/>
<reference evidence="1" key="1">
    <citation type="submission" date="2022-06" db="EMBL/GenBank/DDBJ databases">
        <title>Phylogenomic reconstructions and comparative analyses of Kickxellomycotina fungi.</title>
        <authorList>
            <person name="Reynolds N.K."/>
            <person name="Stajich J.E."/>
            <person name="Barry K."/>
            <person name="Grigoriev I.V."/>
            <person name="Crous P."/>
            <person name="Smith M.E."/>
        </authorList>
    </citation>
    <scope>NUCLEOTIDE SEQUENCE</scope>
    <source>
        <strain evidence="1">RSA 2271</strain>
    </source>
</reference>
<evidence type="ECO:0000313" key="1">
    <source>
        <dbReference type="EMBL" id="KAJ1679130.1"/>
    </source>
</evidence>
<name>A0ACC1HRE2_9FUNG</name>